<dbReference type="PANTHER" id="PTHR37812:SF1">
    <property type="entry name" value="MU-LIKE PROPHAGE FLUMU PROTEIN C"/>
    <property type="match status" value="1"/>
</dbReference>
<dbReference type="EMBL" id="CP073708">
    <property type="protein sequence ID" value="QUO43441.1"/>
    <property type="molecule type" value="Genomic_DNA"/>
</dbReference>
<reference evidence="2" key="1">
    <citation type="submission" date="2021-04" db="EMBL/GenBank/DDBJ databases">
        <title>Brevibacillus composti FJAT-54423, complete genome.</title>
        <authorList>
            <person name="Tang R."/>
        </authorList>
    </citation>
    <scope>NUCLEOTIDE SEQUENCE</scope>
    <source>
        <strain evidence="2">FJAT-54424</strain>
    </source>
</reference>
<dbReference type="Proteomes" id="UP000677234">
    <property type="component" value="Chromosome"/>
</dbReference>
<proteinExistence type="predicted"/>
<accession>A0ABX7Z969</accession>
<dbReference type="Gene3D" id="1.10.10.60">
    <property type="entry name" value="Homeodomain-like"/>
    <property type="match status" value="1"/>
</dbReference>
<dbReference type="SUPFAM" id="SSF46689">
    <property type="entry name" value="Homeodomain-like"/>
    <property type="match status" value="1"/>
</dbReference>
<dbReference type="InterPro" id="IPR014875">
    <property type="entry name" value="Mor_transcription_activator"/>
</dbReference>
<evidence type="ECO:0000313" key="2">
    <source>
        <dbReference type="EMBL" id="QUO43441.1"/>
    </source>
</evidence>
<organism evidence="2 3">
    <name type="scientific">Brevibacillus composti</name>
    <dbReference type="NCBI Taxonomy" id="2796470"/>
    <lineage>
        <taxon>Bacteria</taxon>
        <taxon>Bacillati</taxon>
        <taxon>Bacillota</taxon>
        <taxon>Bacilli</taxon>
        <taxon>Bacillales</taxon>
        <taxon>Paenibacillaceae</taxon>
        <taxon>Brevibacillus</taxon>
    </lineage>
</organism>
<gene>
    <name evidence="2" type="ORF">KDJ56_11070</name>
</gene>
<name>A0ABX7Z969_9BACL</name>
<evidence type="ECO:0000259" key="1">
    <source>
        <dbReference type="Pfam" id="PF08765"/>
    </source>
</evidence>
<feature type="domain" description="Mor transcription activator" evidence="1">
    <location>
        <begin position="21"/>
        <end position="92"/>
    </location>
</feature>
<keyword evidence="3" id="KW-1185">Reference proteome</keyword>
<dbReference type="RefSeq" id="WP_181454578.1">
    <property type="nucleotide sequence ID" value="NZ_CP073708.1"/>
</dbReference>
<evidence type="ECO:0000313" key="3">
    <source>
        <dbReference type="Proteomes" id="UP000677234"/>
    </source>
</evidence>
<dbReference type="InterPro" id="IPR009057">
    <property type="entry name" value="Homeodomain-like_sf"/>
</dbReference>
<sequence>MSAESWIKDVKPDDLPEPYYQIAKEIGVEATLKIAKLFGGTKIYLPKHDTALQAVRDRQIRKEYNGYNCKELAIKYNLTENWVRSIVRGKNADEDLDQLTLFDVQEL</sequence>
<protein>
    <recommendedName>
        <fullName evidence="1">Mor transcription activator domain-containing protein</fullName>
    </recommendedName>
</protein>
<dbReference type="Pfam" id="PF08765">
    <property type="entry name" value="Mor"/>
    <property type="match status" value="1"/>
</dbReference>
<dbReference type="PANTHER" id="PTHR37812">
    <property type="entry name" value="MU-LIKE PROPHAGE FLUMU PROTEIN C"/>
    <property type="match status" value="1"/>
</dbReference>
<dbReference type="InterPro" id="IPR052411">
    <property type="entry name" value="c-mor_Regulatory_Protein"/>
</dbReference>